<evidence type="ECO:0000256" key="5">
    <source>
        <dbReference type="ARBA" id="ARBA00023034"/>
    </source>
</evidence>
<dbReference type="GO" id="GO:0030121">
    <property type="term" value="C:AP-1 adaptor complex"/>
    <property type="evidence" value="ECO:0007669"/>
    <property type="project" value="InterPro"/>
</dbReference>
<dbReference type="PANTHER" id="PTHR22780">
    <property type="entry name" value="ADAPTIN, ALPHA/GAMMA/EPSILON"/>
    <property type="match status" value="1"/>
</dbReference>
<keyword evidence="4" id="KW-0653">Protein transport</keyword>
<keyword evidence="5" id="KW-0333">Golgi apparatus</keyword>
<dbReference type="Proteomes" id="UP001140094">
    <property type="component" value="Unassembled WGS sequence"/>
</dbReference>
<dbReference type="InterPro" id="IPR011989">
    <property type="entry name" value="ARM-like"/>
</dbReference>
<protein>
    <submittedName>
        <fullName evidence="8">Clathrin associated protein complex large subunit</fullName>
    </submittedName>
</protein>
<accession>A0A9W8HS08</accession>
<name>A0A9W8HS08_9FUNG</name>
<organism evidence="8 9">
    <name type="scientific">Coemansia guatemalensis</name>
    <dbReference type="NCBI Taxonomy" id="2761395"/>
    <lineage>
        <taxon>Eukaryota</taxon>
        <taxon>Fungi</taxon>
        <taxon>Fungi incertae sedis</taxon>
        <taxon>Zoopagomycota</taxon>
        <taxon>Kickxellomycotina</taxon>
        <taxon>Kickxellomycetes</taxon>
        <taxon>Kickxellales</taxon>
        <taxon>Kickxellaceae</taxon>
        <taxon>Coemansia</taxon>
    </lineage>
</organism>
<evidence type="ECO:0000313" key="9">
    <source>
        <dbReference type="Proteomes" id="UP001140094"/>
    </source>
</evidence>
<comment type="caution">
    <text evidence="8">The sequence shown here is derived from an EMBL/GenBank/DDBJ whole genome shotgun (WGS) entry which is preliminary data.</text>
</comment>
<reference evidence="8" key="1">
    <citation type="submission" date="2022-07" db="EMBL/GenBank/DDBJ databases">
        <title>Phylogenomic reconstructions and comparative analyses of Kickxellomycotina fungi.</title>
        <authorList>
            <person name="Reynolds N.K."/>
            <person name="Stajich J.E."/>
            <person name="Barry K."/>
            <person name="Grigoriev I.V."/>
            <person name="Crous P."/>
            <person name="Smith M.E."/>
        </authorList>
    </citation>
    <scope>NUCLEOTIDE SEQUENCE</scope>
    <source>
        <strain evidence="8">NRRL 1565</strain>
    </source>
</reference>
<dbReference type="InterPro" id="IPR002553">
    <property type="entry name" value="Clathrin/coatomer_adapt-like_N"/>
</dbReference>
<keyword evidence="9" id="KW-1185">Reference proteome</keyword>
<gene>
    <name evidence="8" type="primary">APL4</name>
    <name evidence="8" type="ORF">H4R20_004280</name>
</gene>
<dbReference type="Gene3D" id="1.25.10.10">
    <property type="entry name" value="Leucine-rich Repeat Variant"/>
    <property type="match status" value="1"/>
</dbReference>
<dbReference type="PIRSF" id="PIRSF037094">
    <property type="entry name" value="AP1_complex_gamma"/>
    <property type="match status" value="1"/>
</dbReference>
<dbReference type="GO" id="GO:0006886">
    <property type="term" value="P:intracellular protein transport"/>
    <property type="evidence" value="ECO:0007669"/>
    <property type="project" value="InterPro"/>
</dbReference>
<keyword evidence="6" id="KW-0472">Membrane</keyword>
<dbReference type="InterPro" id="IPR016024">
    <property type="entry name" value="ARM-type_fold"/>
</dbReference>
<evidence type="ECO:0000256" key="3">
    <source>
        <dbReference type="ARBA" id="ARBA00022448"/>
    </source>
</evidence>
<evidence type="ECO:0000256" key="1">
    <source>
        <dbReference type="ARBA" id="ARBA00004308"/>
    </source>
</evidence>
<evidence type="ECO:0000256" key="2">
    <source>
        <dbReference type="ARBA" id="ARBA00004555"/>
    </source>
</evidence>
<evidence type="ECO:0000256" key="4">
    <source>
        <dbReference type="ARBA" id="ARBA00022927"/>
    </source>
</evidence>
<dbReference type="InterPro" id="IPR017107">
    <property type="entry name" value="AP1_complex_gsu"/>
</dbReference>
<dbReference type="EMBL" id="JANBUO010001103">
    <property type="protein sequence ID" value="KAJ2799838.1"/>
    <property type="molecule type" value="Genomic_DNA"/>
</dbReference>
<keyword evidence="3" id="KW-0813">Transport</keyword>
<evidence type="ECO:0000313" key="8">
    <source>
        <dbReference type="EMBL" id="KAJ2799838.1"/>
    </source>
</evidence>
<dbReference type="OrthoDB" id="28053at2759"/>
<comment type="subcellular location">
    <subcellularLocation>
        <location evidence="1">Endomembrane system</location>
    </subcellularLocation>
    <subcellularLocation>
        <location evidence="2">Golgi apparatus</location>
    </subcellularLocation>
</comment>
<dbReference type="GO" id="GO:0016192">
    <property type="term" value="P:vesicle-mediated transport"/>
    <property type="evidence" value="ECO:0007669"/>
    <property type="project" value="InterPro"/>
</dbReference>
<proteinExistence type="predicted"/>
<feature type="non-terminal residue" evidence="8">
    <location>
        <position position="661"/>
    </location>
</feature>
<dbReference type="InterPro" id="IPR050840">
    <property type="entry name" value="Adaptor_Complx_Large_Subunit"/>
</dbReference>
<sequence>MSFFRLKDLIRAVRVCKTAADERNVIRRESAAIRTSFRSVESQDARYVNVQKLVYIFLLGFPVQFGQLECVKLAASSRFSDKRVGYLGVGLLLEEQELVTLVTNSLKTDLNSADDYIVGLALGALAGVASPDVARDLADEVVRLLDAPRAYIRKKAALAAVRLVRQTAELADSFARHVRVLLRDRHHGVQLAAAALAVEVVQRSADAQAEAGALAAEISRQLRALATDSSPEHSVGGINDPFLQVSLLRVLRLAAQTPEAADAANDVLTQVATQVYGTGNVGTAVLYECAVTALAIPSAAALRVLAINLLGRLLADADGNARSVALAALAAAVVSEAAAVQRHRATVMRCLRDADATIRRRAVDLAFALANASNATPVVDELLRALPHADVELRPSIVRRLAAAVTLFAPSLSWYAERMLRVLASAGNHMADRDLFRFPRRMAADADAPLQRRAARAGFALLARDRSQAALAVAATWMIGEYGDLLVAAAGEPSVAEPADAAAALGEEVLVLSDDLPAPTPAAVVRLLADIAAATDVSSSARSMALTALTKLAGRFAAHPAVVTAINHTLSKHTRAADAEEQARAVEYSRLMRSDLDNVRPAVVERMPAPEYKEIPYDEYVLNPTAMRMKALVLAARPAARSADLIGEEAQPAAAAPTQNV</sequence>
<evidence type="ECO:0000259" key="7">
    <source>
        <dbReference type="Pfam" id="PF01602"/>
    </source>
</evidence>
<dbReference type="SUPFAM" id="SSF48371">
    <property type="entry name" value="ARM repeat"/>
    <property type="match status" value="1"/>
</dbReference>
<feature type="domain" description="Clathrin/coatomer adaptor adaptin-like N-terminal" evidence="7">
    <location>
        <begin position="22"/>
        <end position="594"/>
    </location>
</feature>
<dbReference type="Pfam" id="PF01602">
    <property type="entry name" value="Adaptin_N"/>
    <property type="match status" value="1"/>
</dbReference>
<dbReference type="AlphaFoldDB" id="A0A9W8HS08"/>
<evidence type="ECO:0000256" key="6">
    <source>
        <dbReference type="ARBA" id="ARBA00023136"/>
    </source>
</evidence>